<proteinExistence type="predicted"/>
<gene>
    <name evidence="1" type="ORF">RJ639_000180</name>
</gene>
<sequence>MKQQASKLGIISSSLFSPCSVCSHSLYCICRICGLAMALPSRLKGDIVPVCVALGMIVVSTSLGLCTAFHQLRSSPNVHLRKSRRETLPEVEEPEHVVDEAEKFFTKSFFRKVAHVQDMVHRDRFIPDPSHGDILASKLHTETLKSVGVDPKLH</sequence>
<keyword evidence="2" id="KW-1185">Reference proteome</keyword>
<evidence type="ECO:0000313" key="1">
    <source>
        <dbReference type="EMBL" id="KAK3042456.1"/>
    </source>
</evidence>
<organism evidence="1 2">
    <name type="scientific">Escallonia herrerae</name>
    <dbReference type="NCBI Taxonomy" id="1293975"/>
    <lineage>
        <taxon>Eukaryota</taxon>
        <taxon>Viridiplantae</taxon>
        <taxon>Streptophyta</taxon>
        <taxon>Embryophyta</taxon>
        <taxon>Tracheophyta</taxon>
        <taxon>Spermatophyta</taxon>
        <taxon>Magnoliopsida</taxon>
        <taxon>eudicotyledons</taxon>
        <taxon>Gunneridae</taxon>
        <taxon>Pentapetalae</taxon>
        <taxon>asterids</taxon>
        <taxon>campanulids</taxon>
        <taxon>Escalloniales</taxon>
        <taxon>Escalloniaceae</taxon>
        <taxon>Escallonia</taxon>
    </lineage>
</organism>
<dbReference type="Proteomes" id="UP001188597">
    <property type="component" value="Unassembled WGS sequence"/>
</dbReference>
<evidence type="ECO:0000313" key="2">
    <source>
        <dbReference type="Proteomes" id="UP001188597"/>
    </source>
</evidence>
<reference evidence="1" key="1">
    <citation type="submission" date="2022-12" db="EMBL/GenBank/DDBJ databases">
        <title>Draft genome assemblies for two species of Escallonia (Escalloniales).</title>
        <authorList>
            <person name="Chanderbali A."/>
            <person name="Dervinis C."/>
            <person name="Anghel I."/>
            <person name="Soltis D."/>
            <person name="Soltis P."/>
            <person name="Zapata F."/>
        </authorList>
    </citation>
    <scope>NUCLEOTIDE SEQUENCE</scope>
    <source>
        <strain evidence="1">UCBG64.0493</strain>
        <tissue evidence="1">Leaf</tissue>
    </source>
</reference>
<dbReference type="AlphaFoldDB" id="A0AA88X9D1"/>
<accession>A0AA88X9D1</accession>
<protein>
    <submittedName>
        <fullName evidence="1">Uncharacterized protein</fullName>
    </submittedName>
</protein>
<comment type="caution">
    <text evidence="1">The sequence shown here is derived from an EMBL/GenBank/DDBJ whole genome shotgun (WGS) entry which is preliminary data.</text>
</comment>
<dbReference type="EMBL" id="JAVXUP010000019">
    <property type="protein sequence ID" value="KAK3042456.1"/>
    <property type="molecule type" value="Genomic_DNA"/>
</dbReference>
<dbReference type="PANTHER" id="PTHR33919">
    <property type="entry name" value="OS09G0127700 PROTEIN"/>
    <property type="match status" value="1"/>
</dbReference>
<dbReference type="PANTHER" id="PTHR33919:SF11">
    <property type="entry name" value="EXPRESSED PROTEIN"/>
    <property type="match status" value="1"/>
</dbReference>
<name>A0AA88X9D1_9ASTE</name>